<feature type="domain" description="Fumarylacetoacetase-like C-terminal" evidence="2">
    <location>
        <begin position="65"/>
        <end position="251"/>
    </location>
</feature>
<accession>A0A318QCW8</accession>
<dbReference type="RefSeq" id="WP_110530902.1">
    <property type="nucleotide sequence ID" value="NZ_NOXG01000012.1"/>
</dbReference>
<evidence type="ECO:0000256" key="1">
    <source>
        <dbReference type="ARBA" id="ARBA00023239"/>
    </source>
</evidence>
<organism evidence="3 4">
    <name type="scientific">Novacetimonas pomaceti</name>
    <dbReference type="NCBI Taxonomy" id="2021998"/>
    <lineage>
        <taxon>Bacteria</taxon>
        <taxon>Pseudomonadati</taxon>
        <taxon>Pseudomonadota</taxon>
        <taxon>Alphaproteobacteria</taxon>
        <taxon>Acetobacterales</taxon>
        <taxon>Acetobacteraceae</taxon>
        <taxon>Novacetimonas</taxon>
    </lineage>
</organism>
<dbReference type="InterPro" id="IPR050772">
    <property type="entry name" value="Hydratase-Decarb/MhpD_sf"/>
</dbReference>
<dbReference type="Proteomes" id="UP000247609">
    <property type="component" value="Unassembled WGS sequence"/>
</dbReference>
<dbReference type="EMBL" id="NOXG01000012">
    <property type="protein sequence ID" value="PYD75258.1"/>
    <property type="molecule type" value="Genomic_DNA"/>
</dbReference>
<comment type="caution">
    <text evidence="3">The sequence shown here is derived from an EMBL/GenBank/DDBJ whole genome shotgun (WGS) entry which is preliminary data.</text>
</comment>
<dbReference type="Gene3D" id="3.90.850.10">
    <property type="entry name" value="Fumarylacetoacetase-like, C-terminal domain"/>
    <property type="match status" value="1"/>
</dbReference>
<dbReference type="InterPro" id="IPR036663">
    <property type="entry name" value="Fumarylacetoacetase_C_sf"/>
</dbReference>
<dbReference type="InterPro" id="IPR011234">
    <property type="entry name" value="Fumarylacetoacetase-like_C"/>
</dbReference>
<dbReference type="PANTHER" id="PTHR30143">
    <property type="entry name" value="ACID HYDRATASE"/>
    <property type="match status" value="1"/>
</dbReference>
<keyword evidence="1" id="KW-0456">Lyase</keyword>
<dbReference type="GO" id="GO:0005737">
    <property type="term" value="C:cytoplasm"/>
    <property type="evidence" value="ECO:0007669"/>
    <property type="project" value="TreeGrafter"/>
</dbReference>
<dbReference type="AlphaFoldDB" id="A0A318QCW8"/>
<gene>
    <name evidence="3" type="ORF">CFR71_10350</name>
</gene>
<evidence type="ECO:0000313" key="3">
    <source>
        <dbReference type="EMBL" id="PYD75258.1"/>
    </source>
</evidence>
<name>A0A318QCW8_9PROT</name>
<dbReference type="PANTHER" id="PTHR30143:SF0">
    <property type="entry name" value="2-KETO-4-PENTENOATE HYDRATASE"/>
    <property type="match status" value="1"/>
</dbReference>
<reference evidence="3 4" key="1">
    <citation type="submission" date="2017-07" db="EMBL/GenBank/DDBJ databases">
        <title>A draft genome sequence of Komagataeibacter sp. T5K1.</title>
        <authorList>
            <person name="Skraban J."/>
            <person name="Cleenwerck I."/>
            <person name="Vandamme P."/>
            <person name="Trcek J."/>
        </authorList>
    </citation>
    <scope>NUCLEOTIDE SEQUENCE [LARGE SCALE GENOMIC DNA]</scope>
    <source>
        <strain evidence="3 4">T5K1</strain>
    </source>
</reference>
<dbReference type="GO" id="GO:0008684">
    <property type="term" value="F:2-oxopent-4-enoate hydratase activity"/>
    <property type="evidence" value="ECO:0007669"/>
    <property type="project" value="TreeGrafter"/>
</dbReference>
<proteinExistence type="predicted"/>
<evidence type="ECO:0000313" key="4">
    <source>
        <dbReference type="Proteomes" id="UP000247609"/>
    </source>
</evidence>
<dbReference type="SUPFAM" id="SSF56529">
    <property type="entry name" value="FAH"/>
    <property type="match status" value="1"/>
</dbReference>
<sequence length="253" mass="27300">MQTVTSSDVAHLLQSVRNGTATPPARVPDSLIPRSIEEAYAIQDEVGRHLGPVAGWKVGSETPESEPFCAPIHAATLFGDDAVIPADLCRHRGVEAEIVYRFERALPPRAGEWTRDEVLDAIGTIHPAIEILDTRFEKPGSQHKLLHTADQQSHGALIVGHGVTQWRKFTPVTQRVILSINKRNVVEHIGGNSAGDPLRLLVWLANHASRRKIGISAGSVVTTGSTTGTIFVGHDTEIEADFPGIGSVHAHLS</sequence>
<evidence type="ECO:0000259" key="2">
    <source>
        <dbReference type="Pfam" id="PF01557"/>
    </source>
</evidence>
<dbReference type="Pfam" id="PF01557">
    <property type="entry name" value="FAA_hydrolase"/>
    <property type="match status" value="1"/>
</dbReference>
<protein>
    <submittedName>
        <fullName evidence="3">2-keto-4-pentenoate hydratase</fullName>
    </submittedName>
</protein>